<evidence type="ECO:0000256" key="5">
    <source>
        <dbReference type="SAM" id="MobiDB-lite"/>
    </source>
</evidence>
<name>A0A183IPV4_9BILA</name>
<keyword evidence="1 4" id="KW-0479">Metal-binding</keyword>
<evidence type="ECO:0000256" key="2">
    <source>
        <dbReference type="ARBA" id="ARBA00022833"/>
    </source>
</evidence>
<feature type="region of interest" description="Disordered" evidence="5">
    <location>
        <begin position="366"/>
        <end position="396"/>
    </location>
</feature>
<proteinExistence type="predicted"/>
<dbReference type="InterPro" id="IPR001781">
    <property type="entry name" value="Znf_LIM"/>
</dbReference>
<feature type="region of interest" description="Disordered" evidence="5">
    <location>
        <begin position="485"/>
        <end position="504"/>
    </location>
</feature>
<protein>
    <submittedName>
        <fullName evidence="9">LIM zinc-binding domain-containing protein</fullName>
    </submittedName>
</protein>
<dbReference type="Gene3D" id="2.10.110.10">
    <property type="entry name" value="Cysteine Rich Protein"/>
    <property type="match status" value="1"/>
</dbReference>
<evidence type="ECO:0000256" key="1">
    <source>
        <dbReference type="ARBA" id="ARBA00022723"/>
    </source>
</evidence>
<reference evidence="9" key="1">
    <citation type="submission" date="2016-06" db="UniProtKB">
        <authorList>
            <consortium name="WormBaseParasite"/>
        </authorList>
    </citation>
    <scope>IDENTIFICATION</scope>
</reference>
<gene>
    <name evidence="7" type="ORF">SBAD_LOCUS5651</name>
</gene>
<feature type="region of interest" description="Disordered" evidence="5">
    <location>
        <begin position="166"/>
        <end position="195"/>
    </location>
</feature>
<evidence type="ECO:0000313" key="8">
    <source>
        <dbReference type="Proteomes" id="UP000270296"/>
    </source>
</evidence>
<dbReference type="SUPFAM" id="SSF47576">
    <property type="entry name" value="Calponin-homology domain, CH-domain"/>
    <property type="match status" value="1"/>
</dbReference>
<keyword evidence="2 4" id="KW-0862">Zinc</keyword>
<dbReference type="InterPro" id="IPR036872">
    <property type="entry name" value="CH_dom_sf"/>
</dbReference>
<keyword evidence="3 4" id="KW-0440">LIM domain</keyword>
<evidence type="ECO:0000256" key="3">
    <source>
        <dbReference type="ARBA" id="ARBA00023038"/>
    </source>
</evidence>
<evidence type="ECO:0000313" key="9">
    <source>
        <dbReference type="WBParaSite" id="SBAD_0000587401-mRNA-1"/>
    </source>
</evidence>
<dbReference type="GO" id="GO:0046872">
    <property type="term" value="F:metal ion binding"/>
    <property type="evidence" value="ECO:0007669"/>
    <property type="project" value="UniProtKB-KW"/>
</dbReference>
<accession>A0A183IPV4</accession>
<evidence type="ECO:0000313" key="7">
    <source>
        <dbReference type="EMBL" id="VDP07899.1"/>
    </source>
</evidence>
<dbReference type="SMART" id="SM00132">
    <property type="entry name" value="LIM"/>
    <property type="match status" value="1"/>
</dbReference>
<keyword evidence="8" id="KW-1185">Reference proteome</keyword>
<dbReference type="Gene3D" id="1.10.418.10">
    <property type="entry name" value="Calponin-like domain"/>
    <property type="match status" value="1"/>
</dbReference>
<dbReference type="Proteomes" id="UP000270296">
    <property type="component" value="Unassembled WGS sequence"/>
</dbReference>
<reference evidence="7 8" key="2">
    <citation type="submission" date="2018-11" db="EMBL/GenBank/DDBJ databases">
        <authorList>
            <consortium name="Pathogen Informatics"/>
        </authorList>
    </citation>
    <scope>NUCLEOTIDE SEQUENCE [LARGE SCALE GENOMIC DNA]</scope>
</reference>
<evidence type="ECO:0000256" key="4">
    <source>
        <dbReference type="PROSITE-ProRule" id="PRU00125"/>
    </source>
</evidence>
<dbReference type="WBParaSite" id="SBAD_0000587401-mRNA-1">
    <property type="protein sequence ID" value="SBAD_0000587401-mRNA-1"/>
    <property type="gene ID" value="SBAD_0000587401"/>
</dbReference>
<dbReference type="OrthoDB" id="25654at2759"/>
<feature type="domain" description="LIM zinc-binding" evidence="6">
    <location>
        <begin position="404"/>
        <end position="469"/>
    </location>
</feature>
<evidence type="ECO:0000259" key="6">
    <source>
        <dbReference type="PROSITE" id="PS50023"/>
    </source>
</evidence>
<dbReference type="AlphaFoldDB" id="A0A183IPV4"/>
<dbReference type="PANTHER" id="PTHR24206">
    <property type="entry name" value="OS06G0237300 PROTEIN"/>
    <property type="match status" value="1"/>
</dbReference>
<dbReference type="PROSITE" id="PS00478">
    <property type="entry name" value="LIM_DOMAIN_1"/>
    <property type="match status" value="1"/>
</dbReference>
<dbReference type="EMBL" id="UZAM01009146">
    <property type="protein sequence ID" value="VDP07899.1"/>
    <property type="molecule type" value="Genomic_DNA"/>
</dbReference>
<feature type="compositionally biased region" description="Polar residues" evidence="5">
    <location>
        <begin position="175"/>
        <end position="194"/>
    </location>
</feature>
<organism evidence="9">
    <name type="scientific">Soboliphyme baturini</name>
    <dbReference type="NCBI Taxonomy" id="241478"/>
    <lineage>
        <taxon>Eukaryota</taxon>
        <taxon>Metazoa</taxon>
        <taxon>Ecdysozoa</taxon>
        <taxon>Nematoda</taxon>
        <taxon>Enoplea</taxon>
        <taxon>Dorylaimia</taxon>
        <taxon>Dioctophymatida</taxon>
        <taxon>Dioctophymatoidea</taxon>
        <taxon>Soboliphymatidae</taxon>
        <taxon>Soboliphyme</taxon>
    </lineage>
</organism>
<sequence>MTKVYDLVDTDDWTGIEEAVVPPLSPIDYGATYFVEQSLVVFYQQLVAPYRLRVDNLTVSFWNGIVLSAVLHRCCPGRFNDFFDMKPSNARQNLCFACHHIRKLWHIEPPTSLNKKEMFLYLSKIFCYLQHTEVPAADIFLVKGQSHSADVPPSFGRRNVREKKLMDSTTERNLTRKSQTATRCGDSSAQTAPLNQERLEKADAIIFNPGGNRTSKGSLSHYRTHKLDDERLLRVDNMLRGRNDASTGACRSRYGAGRRPPIICRKLDPQEILDMERKLKLTALGCLLYHRKEPNISSKDAKIIAEKTSLLKARAQNGFKEPTGRFSEFDRTAKMLDQHLRLPNKTGAFSVAQLAKLHSNKIGEFASPKRRPPVPLPPQARQVPSGSELARRSPPHMQPSLPHASCMVCGAAVYLAERVCIENNVCHRECFRCAYCHCHLRLNGFGSEYIDALGKHIFCLRHLNLPLNEKIQCVTAGRTVEQCQKRTGTSSKPDSSAQSVERFQNQDQFESWYSDDEKGSIKSFDFPSDASYTNFAFTSPNDEDDDGGHQTLFASSAGFVQNQSDEIFKENSSSEEEPVQGQIKATSSMVDLRVNLGADAEFSTFCLSRRKARSLPSCMHA</sequence>
<dbReference type="PROSITE" id="PS50023">
    <property type="entry name" value="LIM_DOMAIN_2"/>
    <property type="match status" value="1"/>
</dbReference>